<dbReference type="InterPro" id="IPR041624">
    <property type="entry name" value="RGI_lyase"/>
</dbReference>
<keyword evidence="3" id="KW-0456">Lyase</keyword>
<keyword evidence="4" id="KW-1185">Reference proteome</keyword>
<dbReference type="PANTHER" id="PTHR43118:SF1">
    <property type="entry name" value="RHAMNOGALACTURONAN LYASE (EUROFUNG)"/>
    <property type="match status" value="1"/>
</dbReference>
<dbReference type="Gene3D" id="2.60.40.10">
    <property type="entry name" value="Immunoglobulins"/>
    <property type="match status" value="1"/>
</dbReference>
<dbReference type="EMBL" id="VJVZ01000007">
    <property type="protein sequence ID" value="TRW24009.1"/>
    <property type="molecule type" value="Genomic_DNA"/>
</dbReference>
<evidence type="ECO:0000259" key="2">
    <source>
        <dbReference type="Pfam" id="PF21348"/>
    </source>
</evidence>
<dbReference type="SUPFAM" id="SSF69318">
    <property type="entry name" value="Integrin alpha N-terminal domain"/>
    <property type="match status" value="1"/>
</dbReference>
<evidence type="ECO:0000259" key="1">
    <source>
        <dbReference type="Pfam" id="PF18370"/>
    </source>
</evidence>
<dbReference type="PANTHER" id="PTHR43118">
    <property type="entry name" value="RHAMNOGALACTURONAN LYASE (EUROFUNG)"/>
    <property type="match status" value="1"/>
</dbReference>
<protein>
    <submittedName>
        <fullName evidence="3">Rhamnogalacturonan lyase</fullName>
    </submittedName>
</protein>
<organism evidence="3 4">
    <name type="scientific">Flavobacterium zepuense</name>
    <dbReference type="NCBI Taxonomy" id="2593302"/>
    <lineage>
        <taxon>Bacteria</taxon>
        <taxon>Pseudomonadati</taxon>
        <taxon>Bacteroidota</taxon>
        <taxon>Flavobacteriia</taxon>
        <taxon>Flavobacteriales</taxon>
        <taxon>Flavobacteriaceae</taxon>
        <taxon>Flavobacterium</taxon>
    </lineage>
</organism>
<proteinExistence type="predicted"/>
<dbReference type="InterPro" id="IPR034641">
    <property type="entry name" value="RGL11"/>
</dbReference>
<dbReference type="InterPro" id="IPR028994">
    <property type="entry name" value="Integrin_alpha_N"/>
</dbReference>
<evidence type="ECO:0000313" key="4">
    <source>
        <dbReference type="Proteomes" id="UP000320643"/>
    </source>
</evidence>
<dbReference type="Pfam" id="PF18370">
    <property type="entry name" value="RGI_lyase"/>
    <property type="match status" value="1"/>
</dbReference>
<dbReference type="InterPro" id="IPR013783">
    <property type="entry name" value="Ig-like_fold"/>
</dbReference>
<feature type="domain" description="Rhamnogalacturonan I lyase beta-sheet" evidence="1">
    <location>
        <begin position="1"/>
        <end position="82"/>
    </location>
</feature>
<accession>A0A552V0M2</accession>
<dbReference type="GO" id="GO:0016829">
    <property type="term" value="F:lyase activity"/>
    <property type="evidence" value="ECO:0007669"/>
    <property type="project" value="UniProtKB-KW"/>
</dbReference>
<sequence length="600" mass="66515">MEYLNRGVAATTSSSGIFVSWRLLGSEDSNTAFNVYRKTNGKEVKLNTKPLTKGTNFLDTTADKNQVNTYSVKALSGKKELPANGSFTLKKGQLPYLSVPLQTPEGYSPNDASVADLDGDGEYEIVLHQTGKAHDNSHDGPTDEPIFQAYKLDGTLMWTINLGKNIREGAHYTQFIVYDLDGDGKAEVAMKTADGTKDGKGKIIGDASKDYRNATGHILSGPEYLTVFDGLTGAEVHTVKYAVPRYSGTDDPTEEQLKEVWGDGNGNRSDRYLAAAAYLDGKTPSLIMCRGYYTRTAIAAWDFKNKKLSLRWLFDSDSSEENRKYRGQGNHNLSITDVDNDGKDEIVYGAMTIDDNGTGLNSTGFGHGDALHVGDLDPTHPGIEIFDIQERFDDAGMHFRDGATGEVLWKKPSLTKVDKGQGPGRGLALNIDPRYPGSECWALNAGMSGMYDAKGNRISEKAPSCNFGIYWDGDLLSELLNGTVIDKWDYTTESTTVLLDTKDFDCVSNNGTKMNPVLSADIFGDWREEVIYRTTDNKELRIFTTNIPTDHRLYTLMHNPQYRLSIAWQNVAYNQPPHTSFYMDETMPQQQKPNITIKKK</sequence>
<dbReference type="Proteomes" id="UP000320643">
    <property type="component" value="Unassembled WGS sequence"/>
</dbReference>
<dbReference type="AlphaFoldDB" id="A0A552V0M2"/>
<dbReference type="InterPro" id="IPR049366">
    <property type="entry name" value="RGL11_C"/>
</dbReference>
<gene>
    <name evidence="3" type="ORF">FMM05_11910</name>
</gene>
<comment type="caution">
    <text evidence="3">The sequence shown here is derived from an EMBL/GenBank/DDBJ whole genome shotgun (WGS) entry which is preliminary data.</text>
</comment>
<name>A0A552V0M2_9FLAO</name>
<dbReference type="CDD" id="cd10318">
    <property type="entry name" value="RGL11"/>
    <property type="match status" value="1"/>
</dbReference>
<dbReference type="OrthoDB" id="9802318at2"/>
<reference evidence="3 4" key="1">
    <citation type="submission" date="2019-07" db="EMBL/GenBank/DDBJ databases">
        <title>Flavobacterium sp. nov., isolated from glacier ice.</title>
        <authorList>
            <person name="Liu Q."/>
            <person name="Xin Y.-H."/>
        </authorList>
    </citation>
    <scope>NUCLEOTIDE SEQUENCE [LARGE SCALE GENOMIC DNA]</scope>
    <source>
        <strain evidence="3 4">ZT4R6</strain>
    </source>
</reference>
<evidence type="ECO:0000313" key="3">
    <source>
        <dbReference type="EMBL" id="TRW24009.1"/>
    </source>
</evidence>
<feature type="domain" description="Rhamnogalacturonan lyase family 11 C-terminal" evidence="2">
    <location>
        <begin position="106"/>
        <end position="593"/>
    </location>
</feature>
<dbReference type="Pfam" id="PF21348">
    <property type="entry name" value="RGL11_C"/>
    <property type="match status" value="1"/>
</dbReference>